<organism evidence="1 2">
    <name type="scientific">Avena sativa</name>
    <name type="common">Oat</name>
    <dbReference type="NCBI Taxonomy" id="4498"/>
    <lineage>
        <taxon>Eukaryota</taxon>
        <taxon>Viridiplantae</taxon>
        <taxon>Streptophyta</taxon>
        <taxon>Embryophyta</taxon>
        <taxon>Tracheophyta</taxon>
        <taxon>Spermatophyta</taxon>
        <taxon>Magnoliopsida</taxon>
        <taxon>Liliopsida</taxon>
        <taxon>Poales</taxon>
        <taxon>Poaceae</taxon>
        <taxon>BOP clade</taxon>
        <taxon>Pooideae</taxon>
        <taxon>Poodae</taxon>
        <taxon>Poeae</taxon>
        <taxon>Poeae Chloroplast Group 1 (Aveneae type)</taxon>
        <taxon>Aveninae</taxon>
        <taxon>Avena</taxon>
    </lineage>
</organism>
<accession>A0ACD5XRC5</accession>
<protein>
    <submittedName>
        <fullName evidence="1">Uncharacterized protein</fullName>
    </submittedName>
</protein>
<dbReference type="EnsemblPlants" id="AVESA.00010b.r2.5AG0839610.2">
    <property type="protein sequence ID" value="AVESA.00010b.r2.5AG0839610.2.CDS"/>
    <property type="gene ID" value="AVESA.00010b.r2.5AG0839610"/>
</dbReference>
<keyword evidence="2" id="KW-1185">Reference proteome</keyword>
<evidence type="ECO:0000313" key="1">
    <source>
        <dbReference type="EnsemblPlants" id="AVESA.00010b.r2.5AG0839610.2.CDS"/>
    </source>
</evidence>
<sequence length="480" mass="54735">MKQPLRYPKKNPLRLFLRKNEKKRNNLPRLPPTPESNPYASTPAPRLPPLTRVAASVLSPLFLAQRDISGVPAAPSTPSKSPSSLGRGLILASPLHPARMSSPAVVEPEQVFDVLAEALKDPADFIDFDLPSALKEWKLGYYIPIKRNVYLTKKRVEDDGIFCSCSLSSESPVICGKDCQCGMLFSCCSSNCRCENNCANKSFQLRPLTQTKLIKTEKCGFGLVAVDEIKKGEFVIEYVGEVIDDRTCEERLWKMKRQRYTNFYLCEVSSNMVIDATNKGNKSRFINHSCEPNTEMQKWTVDGETRVGIFSLRDIKKGEELTYDYKFVQFGADQDCHCGSSNCRKRVGASKPFNPVVLHNGNSGSSQDKCDMKKRKTTSDNCIGEIIRLWDRRDKMYALTISNPIEEVRCPFICCIQFVIHYNTPFLNTIPFRYIPAVVHDYDEYTGMHTLLLDEETTEKFYMREEDWDFLPRPEDPEED</sequence>
<dbReference type="Proteomes" id="UP001732700">
    <property type="component" value="Chromosome 5A"/>
</dbReference>
<reference evidence="1" key="1">
    <citation type="submission" date="2021-05" db="EMBL/GenBank/DDBJ databases">
        <authorList>
            <person name="Scholz U."/>
            <person name="Mascher M."/>
            <person name="Fiebig A."/>
        </authorList>
    </citation>
    <scope>NUCLEOTIDE SEQUENCE [LARGE SCALE GENOMIC DNA]</scope>
</reference>
<evidence type="ECO:0000313" key="2">
    <source>
        <dbReference type="Proteomes" id="UP001732700"/>
    </source>
</evidence>
<proteinExistence type="predicted"/>
<reference evidence="1" key="2">
    <citation type="submission" date="2025-09" db="UniProtKB">
        <authorList>
            <consortium name="EnsemblPlants"/>
        </authorList>
    </citation>
    <scope>IDENTIFICATION</scope>
</reference>
<name>A0ACD5XRC5_AVESA</name>